<sequence>MSVSHQDVALAVINFLQSAKGKVAPDFEESLDVAVDCIADAFEVDKSTQKAIVDSKFGGKDLVELLQSVSISTPAPVPVAAAPSSSAVPVHIDADEANLKAEGEKFKTQGNVLMRDRDFQGAVEKYTEALNLFPTNAVYLSNRAAAYSSLHDHESAVKDAEAAIKSEPSYAKAYSRLGLAKYLLGDAKASMEAYEQGLKVEGDKQSDAMKKGYETAKKKVMDELKASSSITPTDSASRGASTPGASTPGAGAGGLPDLGNLASMFGGAGAGAGGAGGLAGLMNNPQIMQAAQQMMQNPDALRNLMSNPQVRQMAESFGLGGAGGEGEGGLGDIMNNPMFQNFMGGNNNSQ</sequence>
<proteinExistence type="inferred from homology"/>
<dbReference type="STRING" id="1382522.W6MH76"/>
<feature type="compositionally biased region" description="Low complexity" evidence="5">
    <location>
        <begin position="239"/>
        <end position="249"/>
    </location>
</feature>
<dbReference type="GO" id="GO:0016020">
    <property type="term" value="C:membrane"/>
    <property type="evidence" value="ECO:0007669"/>
    <property type="project" value="TreeGrafter"/>
</dbReference>
<dbReference type="GO" id="GO:0060090">
    <property type="term" value="F:molecular adaptor activity"/>
    <property type="evidence" value="ECO:0007669"/>
    <property type="project" value="EnsemblFungi"/>
</dbReference>
<feature type="repeat" description="TPR" evidence="4">
    <location>
        <begin position="103"/>
        <end position="136"/>
    </location>
</feature>
<dbReference type="Gene3D" id="1.25.40.10">
    <property type="entry name" value="Tetratricopeptide repeat domain"/>
    <property type="match status" value="1"/>
</dbReference>
<evidence type="ECO:0000256" key="3">
    <source>
        <dbReference type="ARBA" id="ARBA00022803"/>
    </source>
</evidence>
<protein>
    <recommendedName>
        <fullName evidence="6">STI1 domain-containing protein</fullName>
    </recommendedName>
</protein>
<organism evidence="7 8">
    <name type="scientific">Kuraishia capsulata CBS 1993</name>
    <dbReference type="NCBI Taxonomy" id="1382522"/>
    <lineage>
        <taxon>Eukaryota</taxon>
        <taxon>Fungi</taxon>
        <taxon>Dikarya</taxon>
        <taxon>Ascomycota</taxon>
        <taxon>Saccharomycotina</taxon>
        <taxon>Pichiomycetes</taxon>
        <taxon>Pichiales</taxon>
        <taxon>Pichiaceae</taxon>
        <taxon>Kuraishia</taxon>
    </lineage>
</organism>
<evidence type="ECO:0000313" key="7">
    <source>
        <dbReference type="EMBL" id="CDK25559.1"/>
    </source>
</evidence>
<dbReference type="Proteomes" id="UP000019384">
    <property type="component" value="Unassembled WGS sequence"/>
</dbReference>
<dbReference type="RefSeq" id="XP_022457571.1">
    <property type="nucleotide sequence ID" value="XM_022603718.1"/>
</dbReference>
<feature type="domain" description="STI1" evidence="6">
    <location>
        <begin position="274"/>
        <end position="314"/>
    </location>
</feature>
<accession>W6MH76</accession>
<reference evidence="7" key="1">
    <citation type="submission" date="2013-12" db="EMBL/GenBank/DDBJ databases">
        <authorList>
            <person name="Genoscope - CEA"/>
        </authorList>
    </citation>
    <scope>NUCLEOTIDE SEQUENCE</scope>
    <source>
        <strain evidence="7">CBS 1993</strain>
    </source>
</reference>
<dbReference type="SMART" id="SM00727">
    <property type="entry name" value="STI1"/>
    <property type="match status" value="1"/>
</dbReference>
<gene>
    <name evidence="7" type="ORF">KUCA_T00001529001</name>
</gene>
<dbReference type="AlphaFoldDB" id="W6MH76"/>
<feature type="repeat" description="TPR" evidence="4">
    <location>
        <begin position="171"/>
        <end position="204"/>
    </location>
</feature>
<evidence type="ECO:0000259" key="6">
    <source>
        <dbReference type="SMART" id="SM00727"/>
    </source>
</evidence>
<keyword evidence="2" id="KW-0677">Repeat</keyword>
<dbReference type="InterPro" id="IPR019734">
    <property type="entry name" value="TPR_rpt"/>
</dbReference>
<dbReference type="InterPro" id="IPR032374">
    <property type="entry name" value="SGTA_dimer"/>
</dbReference>
<evidence type="ECO:0000256" key="2">
    <source>
        <dbReference type="ARBA" id="ARBA00022737"/>
    </source>
</evidence>
<dbReference type="InterPro" id="IPR011990">
    <property type="entry name" value="TPR-like_helical_dom_sf"/>
</dbReference>
<name>W6MH76_9ASCO</name>
<dbReference type="GO" id="GO:0009408">
    <property type="term" value="P:response to heat"/>
    <property type="evidence" value="ECO:0007669"/>
    <property type="project" value="EnsemblFungi"/>
</dbReference>
<dbReference type="Pfam" id="PF13181">
    <property type="entry name" value="TPR_8"/>
    <property type="match status" value="1"/>
</dbReference>
<keyword evidence="3 4" id="KW-0802">TPR repeat</keyword>
<evidence type="ECO:0000313" key="8">
    <source>
        <dbReference type="Proteomes" id="UP000019384"/>
    </source>
</evidence>
<feature type="region of interest" description="Disordered" evidence="5">
    <location>
        <begin position="223"/>
        <end position="253"/>
    </location>
</feature>
<dbReference type="FunFam" id="1.10.260.100:FF:000011">
    <property type="entry name" value="TPR Domain containing protein"/>
    <property type="match status" value="1"/>
</dbReference>
<dbReference type="GO" id="GO:0072380">
    <property type="term" value="C:TRC complex"/>
    <property type="evidence" value="ECO:0007669"/>
    <property type="project" value="EnsemblFungi"/>
</dbReference>
<dbReference type="SMART" id="SM00028">
    <property type="entry name" value="TPR"/>
    <property type="match status" value="3"/>
</dbReference>
<dbReference type="Pfam" id="PF16546">
    <property type="entry name" value="SGTA_dimer"/>
    <property type="match status" value="1"/>
</dbReference>
<dbReference type="GO" id="GO:0006620">
    <property type="term" value="P:post-translational protein targeting to endoplasmic reticulum membrane"/>
    <property type="evidence" value="ECO:0007669"/>
    <property type="project" value="EnsemblFungi"/>
</dbReference>
<reference evidence="7" key="2">
    <citation type="submission" date="2014-02" db="EMBL/GenBank/DDBJ databases">
        <title>Complete DNA sequence of /Kuraishia capsulata/ illustrates novel genomic features among budding yeasts (/Saccharomycotina/).</title>
        <authorList>
            <person name="Morales L."/>
            <person name="Noel B."/>
            <person name="Porcel B."/>
            <person name="Marcet-Houben M."/>
            <person name="Hullo M-F."/>
            <person name="Sacerdot C."/>
            <person name="Tekaia F."/>
            <person name="Leh-Louis V."/>
            <person name="Despons L."/>
            <person name="Khanna V."/>
            <person name="Aury J-M."/>
            <person name="Barbe V."/>
            <person name="Couloux A."/>
            <person name="Labadie K."/>
            <person name="Pelletier E."/>
            <person name="Souciet J-L."/>
            <person name="Boekhout T."/>
            <person name="Gabaldon T."/>
            <person name="Wincker P."/>
            <person name="Dujon B."/>
        </authorList>
    </citation>
    <scope>NUCLEOTIDE SEQUENCE</scope>
    <source>
        <strain evidence="7">CBS 1993</strain>
    </source>
</reference>
<comment type="similarity">
    <text evidence="1">Belongs to the SGT family.</text>
</comment>
<dbReference type="Gene3D" id="1.10.260.100">
    <property type="match status" value="1"/>
</dbReference>
<evidence type="ECO:0000256" key="1">
    <source>
        <dbReference type="ARBA" id="ARBA00008175"/>
    </source>
</evidence>
<dbReference type="PANTHER" id="PTHR45831">
    <property type="entry name" value="LD24721P"/>
    <property type="match status" value="1"/>
</dbReference>
<evidence type="ECO:0000256" key="4">
    <source>
        <dbReference type="PROSITE-ProRule" id="PRU00339"/>
    </source>
</evidence>
<feature type="compositionally biased region" description="Polar residues" evidence="5">
    <location>
        <begin position="226"/>
        <end position="238"/>
    </location>
</feature>
<dbReference type="GO" id="GO:0042802">
    <property type="term" value="F:identical protein binding"/>
    <property type="evidence" value="ECO:0007669"/>
    <property type="project" value="EnsemblFungi"/>
</dbReference>
<dbReference type="InterPro" id="IPR047150">
    <property type="entry name" value="SGT"/>
</dbReference>
<dbReference type="SUPFAM" id="SSF48452">
    <property type="entry name" value="TPR-like"/>
    <property type="match status" value="1"/>
</dbReference>
<dbReference type="PANTHER" id="PTHR45831:SF2">
    <property type="entry name" value="LD24721P"/>
    <property type="match status" value="1"/>
</dbReference>
<evidence type="ECO:0000256" key="5">
    <source>
        <dbReference type="SAM" id="MobiDB-lite"/>
    </source>
</evidence>
<dbReference type="InterPro" id="IPR006636">
    <property type="entry name" value="STI1_HS-bd"/>
</dbReference>
<dbReference type="GeneID" id="34518959"/>
<dbReference type="HOGENOM" id="CLU_044224_1_0_1"/>
<dbReference type="OrthoDB" id="2335338at2759"/>
<dbReference type="Gene3D" id="1.20.5.420">
    <property type="entry name" value="Immunoglobulin FC, subunit C"/>
    <property type="match status" value="1"/>
</dbReference>
<keyword evidence="8" id="KW-1185">Reference proteome</keyword>
<dbReference type="EMBL" id="HG793126">
    <property type="protein sequence ID" value="CDK25559.1"/>
    <property type="molecule type" value="Genomic_DNA"/>
</dbReference>
<dbReference type="FunFam" id="1.25.40.10:FF:000207">
    <property type="entry name" value="Small glutamine-rich tetratricopeptide repeat-containing protein"/>
    <property type="match status" value="1"/>
</dbReference>
<dbReference type="PROSITE" id="PS50005">
    <property type="entry name" value="TPR"/>
    <property type="match status" value="2"/>
</dbReference>